<name>A0ABU6UXT8_9FABA</name>
<dbReference type="Proteomes" id="UP001341840">
    <property type="component" value="Unassembled WGS sequence"/>
</dbReference>
<protein>
    <submittedName>
        <fullName evidence="2">Uncharacterized protein</fullName>
    </submittedName>
</protein>
<evidence type="ECO:0000313" key="2">
    <source>
        <dbReference type="EMBL" id="MED6165355.1"/>
    </source>
</evidence>
<accession>A0ABU6UXT8</accession>
<dbReference type="EMBL" id="JASCZI010123400">
    <property type="protein sequence ID" value="MED6165355.1"/>
    <property type="molecule type" value="Genomic_DNA"/>
</dbReference>
<gene>
    <name evidence="2" type="ORF">PIB30_098808</name>
</gene>
<evidence type="ECO:0000256" key="1">
    <source>
        <dbReference type="SAM" id="MobiDB-lite"/>
    </source>
</evidence>
<reference evidence="2 3" key="1">
    <citation type="journal article" date="2023" name="Plants (Basel)">
        <title>Bridging the Gap: Combining Genomics and Transcriptomics Approaches to Understand Stylosanthes scabra, an Orphan Legume from the Brazilian Caatinga.</title>
        <authorList>
            <person name="Ferreira-Neto J.R.C."/>
            <person name="da Silva M.D."/>
            <person name="Binneck E."/>
            <person name="de Melo N.F."/>
            <person name="da Silva R.H."/>
            <person name="de Melo A.L.T.M."/>
            <person name="Pandolfi V."/>
            <person name="Bustamante F.O."/>
            <person name="Brasileiro-Vidal A.C."/>
            <person name="Benko-Iseppon A.M."/>
        </authorList>
    </citation>
    <scope>NUCLEOTIDE SEQUENCE [LARGE SCALE GENOMIC DNA]</scope>
    <source>
        <tissue evidence="2">Leaves</tissue>
    </source>
</reference>
<proteinExistence type="predicted"/>
<organism evidence="2 3">
    <name type="scientific">Stylosanthes scabra</name>
    <dbReference type="NCBI Taxonomy" id="79078"/>
    <lineage>
        <taxon>Eukaryota</taxon>
        <taxon>Viridiplantae</taxon>
        <taxon>Streptophyta</taxon>
        <taxon>Embryophyta</taxon>
        <taxon>Tracheophyta</taxon>
        <taxon>Spermatophyta</taxon>
        <taxon>Magnoliopsida</taxon>
        <taxon>eudicotyledons</taxon>
        <taxon>Gunneridae</taxon>
        <taxon>Pentapetalae</taxon>
        <taxon>rosids</taxon>
        <taxon>fabids</taxon>
        <taxon>Fabales</taxon>
        <taxon>Fabaceae</taxon>
        <taxon>Papilionoideae</taxon>
        <taxon>50 kb inversion clade</taxon>
        <taxon>dalbergioids sensu lato</taxon>
        <taxon>Dalbergieae</taxon>
        <taxon>Pterocarpus clade</taxon>
        <taxon>Stylosanthes</taxon>
    </lineage>
</organism>
<keyword evidence="3" id="KW-1185">Reference proteome</keyword>
<sequence length="53" mass="5936">MADHTNNQRRTIADYQNPTTTSCGSSIVWPTIDANNFELKPALVQLVQQNQFG</sequence>
<feature type="non-terminal residue" evidence="2">
    <location>
        <position position="53"/>
    </location>
</feature>
<comment type="caution">
    <text evidence="2">The sequence shown here is derived from an EMBL/GenBank/DDBJ whole genome shotgun (WGS) entry which is preliminary data.</text>
</comment>
<evidence type="ECO:0000313" key="3">
    <source>
        <dbReference type="Proteomes" id="UP001341840"/>
    </source>
</evidence>
<feature type="region of interest" description="Disordered" evidence="1">
    <location>
        <begin position="1"/>
        <end position="22"/>
    </location>
</feature>